<reference evidence="1" key="1">
    <citation type="submission" date="2020-02" db="EMBL/GenBank/DDBJ databases">
        <authorList>
            <person name="Meier V. D."/>
        </authorList>
    </citation>
    <scope>NUCLEOTIDE SEQUENCE</scope>
    <source>
        <strain evidence="1">AVDCRST_MAG81</strain>
    </source>
</reference>
<accession>A0A6J4V7Y5</accession>
<organism evidence="1">
    <name type="scientific">uncultured Synechococcales cyanobacterium</name>
    <dbReference type="NCBI Taxonomy" id="1936017"/>
    <lineage>
        <taxon>Bacteria</taxon>
        <taxon>Bacillati</taxon>
        <taxon>Cyanobacteriota</taxon>
        <taxon>Cyanophyceae</taxon>
        <taxon>Synechococcales</taxon>
        <taxon>environmental samples</taxon>
    </lineage>
</organism>
<proteinExistence type="predicted"/>
<dbReference type="EMBL" id="CADCWO010000088">
    <property type="protein sequence ID" value="CAA9570752.1"/>
    <property type="molecule type" value="Genomic_DNA"/>
</dbReference>
<sequence>MVFTPPPGALRQARRPLNATAKWEGTNRFYLYEPGKTGHTSTYMFERPRNY</sequence>
<gene>
    <name evidence="1" type="ORF">AVDCRST_MAG81-1580</name>
</gene>
<protein>
    <submittedName>
        <fullName evidence="1">Uncharacterized protein</fullName>
    </submittedName>
</protein>
<evidence type="ECO:0000313" key="1">
    <source>
        <dbReference type="EMBL" id="CAA9570752.1"/>
    </source>
</evidence>
<dbReference type="AlphaFoldDB" id="A0A6J4V7Y5"/>
<name>A0A6J4V7Y5_9CYAN</name>